<dbReference type="InterPro" id="IPR051910">
    <property type="entry name" value="ComF/GntX_DNA_util-trans"/>
</dbReference>
<proteinExistence type="predicted"/>
<organism evidence="2 3">
    <name type="scientific">Methylogaea oryzae</name>
    <dbReference type="NCBI Taxonomy" id="1295382"/>
    <lineage>
        <taxon>Bacteria</taxon>
        <taxon>Pseudomonadati</taxon>
        <taxon>Pseudomonadota</taxon>
        <taxon>Gammaproteobacteria</taxon>
        <taxon>Methylococcales</taxon>
        <taxon>Methylococcaceae</taxon>
        <taxon>Methylogaea</taxon>
    </lineage>
</organism>
<dbReference type="RefSeq" id="WP_221047544.1">
    <property type="nucleotide sequence ID" value="NZ_AP019782.1"/>
</dbReference>
<dbReference type="InterPro" id="IPR044005">
    <property type="entry name" value="DZR_2"/>
</dbReference>
<dbReference type="PANTHER" id="PTHR47505:SF1">
    <property type="entry name" value="DNA UTILIZATION PROTEIN YHGH"/>
    <property type="match status" value="1"/>
</dbReference>
<protein>
    <submittedName>
        <fullName evidence="2">Amidophosphoribosyltransferase</fullName>
    </submittedName>
</protein>
<keyword evidence="3" id="KW-1185">Reference proteome</keyword>
<name>A0A8D4VQU5_9GAMM</name>
<evidence type="ECO:0000313" key="2">
    <source>
        <dbReference type="EMBL" id="BBL72410.1"/>
    </source>
</evidence>
<dbReference type="EMBL" id="AP019782">
    <property type="protein sequence ID" value="BBL72410.1"/>
    <property type="molecule type" value="Genomic_DNA"/>
</dbReference>
<dbReference type="CDD" id="cd06223">
    <property type="entry name" value="PRTases_typeI"/>
    <property type="match status" value="1"/>
</dbReference>
<dbReference type="Proteomes" id="UP000824988">
    <property type="component" value="Chromosome"/>
</dbReference>
<dbReference type="InterPro" id="IPR000836">
    <property type="entry name" value="PRTase_dom"/>
</dbReference>
<dbReference type="KEGG" id="moz:MoryE10_30160"/>
<feature type="domain" description="Double zinc ribbon" evidence="1">
    <location>
        <begin position="19"/>
        <end position="76"/>
    </location>
</feature>
<evidence type="ECO:0000313" key="3">
    <source>
        <dbReference type="Proteomes" id="UP000824988"/>
    </source>
</evidence>
<dbReference type="PANTHER" id="PTHR47505">
    <property type="entry name" value="DNA UTILIZATION PROTEIN YHGH"/>
    <property type="match status" value="1"/>
</dbReference>
<sequence>MDGKPKGRLKVDEWPRIIQQWLYPPTCILCDAPGHDGLDLCPGCRSGLPYCRHACPRCAAALPEAAPPHALCGRCQKKPPVFDSATALFHYEEPARHLLRALKFGHRHACARLLGELLAARLETLPERPQLIIPVPLHPKRYTERGFNQSLELARLLSQRLGIPLDARHCRRIRTTPPQSRLTALQRRRNLRGAFHIKGAIQADHIAILDDIVTTGATVGALARALRQAGVKRIDIWCCARA</sequence>
<evidence type="ECO:0000259" key="1">
    <source>
        <dbReference type="Pfam" id="PF18912"/>
    </source>
</evidence>
<dbReference type="Pfam" id="PF18912">
    <property type="entry name" value="DZR_2"/>
    <property type="match status" value="1"/>
</dbReference>
<dbReference type="AlphaFoldDB" id="A0A8D4VQU5"/>
<reference evidence="2" key="1">
    <citation type="submission" date="2019-06" db="EMBL/GenBank/DDBJ databases">
        <title>Complete genome sequence of Methylogaea oryzae strain JCM16910.</title>
        <authorList>
            <person name="Asakawa S."/>
        </authorList>
    </citation>
    <scope>NUCLEOTIDE SEQUENCE</scope>
    <source>
        <strain evidence="2">E10</strain>
    </source>
</reference>
<gene>
    <name evidence="2" type="primary">comF</name>
    <name evidence="2" type="ORF">MoryE10_30160</name>
</gene>
<accession>A0A8D4VQU5</accession>